<evidence type="ECO:0000256" key="12">
    <source>
        <dbReference type="SAM" id="MobiDB-lite"/>
    </source>
</evidence>
<name>A0AAD5ZWC2_9POAL</name>
<keyword evidence="6" id="KW-0735">Signal-anchor</keyword>
<dbReference type="EMBL" id="JAMRDG010000001">
    <property type="protein sequence ID" value="KAJ3705261.1"/>
    <property type="molecule type" value="Genomic_DNA"/>
</dbReference>
<dbReference type="GO" id="GO:0000139">
    <property type="term" value="C:Golgi membrane"/>
    <property type="evidence" value="ECO:0007669"/>
    <property type="project" value="UniProtKB-SubCell"/>
</dbReference>
<comment type="caution">
    <text evidence="14">The sequence shown here is derived from an EMBL/GenBank/DDBJ whole genome shotgun (WGS) entry which is preliminary data.</text>
</comment>
<dbReference type="Pfam" id="PF05637">
    <property type="entry name" value="Glyco_transf_34"/>
    <property type="match status" value="1"/>
</dbReference>
<organism evidence="14 15">
    <name type="scientific">Rhynchospora tenuis</name>
    <dbReference type="NCBI Taxonomy" id="198213"/>
    <lineage>
        <taxon>Eukaryota</taxon>
        <taxon>Viridiplantae</taxon>
        <taxon>Streptophyta</taxon>
        <taxon>Embryophyta</taxon>
        <taxon>Tracheophyta</taxon>
        <taxon>Spermatophyta</taxon>
        <taxon>Magnoliopsida</taxon>
        <taxon>Liliopsida</taxon>
        <taxon>Poales</taxon>
        <taxon>Cyperaceae</taxon>
        <taxon>Cyperoideae</taxon>
        <taxon>Rhynchosporeae</taxon>
        <taxon>Rhynchospora</taxon>
    </lineage>
</organism>
<evidence type="ECO:0000313" key="15">
    <source>
        <dbReference type="Proteomes" id="UP001210211"/>
    </source>
</evidence>
<keyword evidence="15" id="KW-1185">Reference proteome</keyword>
<dbReference type="AlphaFoldDB" id="A0AAD5ZWC2"/>
<dbReference type="Gene3D" id="3.90.550.10">
    <property type="entry name" value="Spore Coat Polysaccharide Biosynthesis Protein SpsA, Chain A"/>
    <property type="match status" value="1"/>
</dbReference>
<evidence type="ECO:0000313" key="14">
    <source>
        <dbReference type="EMBL" id="KAJ3705261.1"/>
    </source>
</evidence>
<keyword evidence="7 13" id="KW-1133">Transmembrane helix</keyword>
<dbReference type="GO" id="GO:0008378">
    <property type="term" value="F:galactosyltransferase activity"/>
    <property type="evidence" value="ECO:0007669"/>
    <property type="project" value="TreeGrafter"/>
</dbReference>
<keyword evidence="3" id="KW-0328">Glycosyltransferase</keyword>
<evidence type="ECO:0000256" key="9">
    <source>
        <dbReference type="ARBA" id="ARBA00023136"/>
    </source>
</evidence>
<evidence type="ECO:0000256" key="3">
    <source>
        <dbReference type="ARBA" id="ARBA00022676"/>
    </source>
</evidence>
<proteinExistence type="inferred from homology"/>
<dbReference type="InterPro" id="IPR029044">
    <property type="entry name" value="Nucleotide-diphossugar_trans"/>
</dbReference>
<evidence type="ECO:0000256" key="7">
    <source>
        <dbReference type="ARBA" id="ARBA00022989"/>
    </source>
</evidence>
<keyword evidence="5 13" id="KW-0812">Transmembrane</keyword>
<feature type="transmembrane region" description="Helical" evidence="13">
    <location>
        <begin position="26"/>
        <end position="51"/>
    </location>
</feature>
<dbReference type="GO" id="GO:0005768">
    <property type="term" value="C:endosome"/>
    <property type="evidence" value="ECO:0007669"/>
    <property type="project" value="TreeGrafter"/>
</dbReference>
<accession>A0AAD5ZWC2</accession>
<comment type="subcellular location">
    <subcellularLocation>
        <location evidence="1">Golgi apparatus membrane</location>
        <topology evidence="1">Single-pass type II membrane protein</topology>
    </subcellularLocation>
</comment>
<comment type="similarity">
    <text evidence="2">Belongs to the glycosyltransferase 34 family.</text>
</comment>
<dbReference type="Proteomes" id="UP001210211">
    <property type="component" value="Unassembled WGS sequence"/>
</dbReference>
<evidence type="ECO:0000256" key="1">
    <source>
        <dbReference type="ARBA" id="ARBA00004323"/>
    </source>
</evidence>
<evidence type="ECO:0000256" key="6">
    <source>
        <dbReference type="ARBA" id="ARBA00022968"/>
    </source>
</evidence>
<protein>
    <submittedName>
        <fullName evidence="14">Uncharacterized protein</fullName>
    </submittedName>
</protein>
<evidence type="ECO:0000256" key="8">
    <source>
        <dbReference type="ARBA" id="ARBA00023034"/>
    </source>
</evidence>
<evidence type="ECO:0000256" key="4">
    <source>
        <dbReference type="ARBA" id="ARBA00022679"/>
    </source>
</evidence>
<keyword evidence="8" id="KW-0333">Golgi apparatus</keyword>
<feature type="compositionally biased region" description="Pro residues" evidence="12">
    <location>
        <begin position="1"/>
        <end position="13"/>
    </location>
</feature>
<dbReference type="InterPro" id="IPR008630">
    <property type="entry name" value="Glyco_trans_34"/>
</dbReference>
<dbReference type="PANTHER" id="PTHR31311:SF3">
    <property type="entry name" value="GLYCOSYLTRANSFERASE 7-RELATED"/>
    <property type="match status" value="1"/>
</dbReference>
<keyword evidence="4" id="KW-0808">Transferase</keyword>
<evidence type="ECO:0000256" key="5">
    <source>
        <dbReference type="ARBA" id="ARBA00022692"/>
    </source>
</evidence>
<evidence type="ECO:0000256" key="13">
    <source>
        <dbReference type="SAM" id="Phobius"/>
    </source>
</evidence>
<keyword evidence="10" id="KW-0325">Glycoprotein</keyword>
<evidence type="ECO:0000256" key="10">
    <source>
        <dbReference type="ARBA" id="ARBA00023180"/>
    </source>
</evidence>
<dbReference type="FunFam" id="3.90.550.10:FF:000127">
    <property type="entry name" value="Probable glycosyltransferase 7"/>
    <property type="match status" value="1"/>
</dbReference>
<keyword evidence="9 13" id="KW-0472">Membrane</keyword>
<comment type="function">
    <text evidence="11">Probable glycosyltransferase that may be involved in the biosynthesis of xyloglucan.</text>
</comment>
<dbReference type="GO" id="GO:0005802">
    <property type="term" value="C:trans-Golgi network"/>
    <property type="evidence" value="ECO:0007669"/>
    <property type="project" value="TreeGrafter"/>
</dbReference>
<evidence type="ECO:0000256" key="11">
    <source>
        <dbReference type="ARBA" id="ARBA00059144"/>
    </source>
</evidence>
<sequence>MQQQHPPSPPKPNTPRKARSKIIPSSFGDGLVFTAGAFLALVIFLGLYSFLAPTPLPSCLLSLPPPSYSSHVDDTYDPPDETFYDDPTLTYATDKPISNWDEKRRRWLKLHLSFSGVKERVLMVSGSQPTPCPSYEGDHILLRSFKNKADYCRLHGIELFYNTVLLDSSMNFYWAKIPLIRAAMLAHPEADWIWWVDSDAIFTDMEFSLPLARYNAHNLVLHGWPEVLYEKKSWLGINAGVLLIRNCQWALDFMDEWASMGPKSPDYEKWGQTLKSTFKDKIFSDSDDQSALAYLILTGKGGWRDKIYLEKEYYLEGYWAEIVGRLDDIWAWYNETERHGPEMLRRRHAEGVFLYYAKERNAQLEREKATISRPTGWRRPFVTHFAGCQPCTGDRNKVYSADNCTAGMYKALNFADDQVLRIYGFRRANLLTADVLPVPFNYPRAEG</sequence>
<evidence type="ECO:0000256" key="2">
    <source>
        <dbReference type="ARBA" id="ARBA00005664"/>
    </source>
</evidence>
<dbReference type="PANTHER" id="PTHR31311">
    <property type="entry name" value="XYLOGLUCAN 6-XYLOSYLTRANSFERASE 5-RELATED-RELATED"/>
    <property type="match status" value="1"/>
</dbReference>
<gene>
    <name evidence="14" type="ORF">LUZ61_008966</name>
</gene>
<feature type="region of interest" description="Disordered" evidence="12">
    <location>
        <begin position="1"/>
        <end position="20"/>
    </location>
</feature>
<reference evidence="14 15" key="1">
    <citation type="journal article" date="2022" name="Cell">
        <title>Repeat-based holocentromeres influence genome architecture and karyotype evolution.</title>
        <authorList>
            <person name="Hofstatter P.G."/>
            <person name="Thangavel G."/>
            <person name="Lux T."/>
            <person name="Neumann P."/>
            <person name="Vondrak T."/>
            <person name="Novak P."/>
            <person name="Zhang M."/>
            <person name="Costa L."/>
            <person name="Castellani M."/>
            <person name="Scott A."/>
            <person name="Toegelov H."/>
            <person name="Fuchs J."/>
            <person name="Mata-Sucre Y."/>
            <person name="Dias Y."/>
            <person name="Vanzela A.L.L."/>
            <person name="Huettel B."/>
            <person name="Almeida C.C.S."/>
            <person name="Simkova H."/>
            <person name="Souza G."/>
            <person name="Pedrosa-Harand A."/>
            <person name="Macas J."/>
            <person name="Mayer K.F.X."/>
            <person name="Houben A."/>
            <person name="Marques A."/>
        </authorList>
    </citation>
    <scope>NUCLEOTIDE SEQUENCE [LARGE SCALE GENOMIC DNA]</scope>
    <source>
        <strain evidence="14">RhyTen1mFocal</strain>
    </source>
</reference>